<evidence type="ECO:0000313" key="2">
    <source>
        <dbReference type="EMBL" id="OMH83840.1"/>
    </source>
</evidence>
<evidence type="ECO:0000256" key="1">
    <source>
        <dbReference type="SAM" id="MobiDB-lite"/>
    </source>
</evidence>
<evidence type="ECO:0000313" key="3">
    <source>
        <dbReference type="Proteomes" id="UP000188320"/>
    </source>
</evidence>
<name>A0A1R1PS79_ZANCU</name>
<dbReference type="Proteomes" id="UP000188320">
    <property type="component" value="Unassembled WGS sequence"/>
</dbReference>
<sequence length="257" mass="28469">MHTVWQAADKYDGFENLESIKNKEKEEDGPSIDNDVDELVSGLESTSKKYFTDRTRLHGPAPSLAKPLLGSDFNREYFAKNAKNNDALNKFYYLPELENNATTPFVEVTHGISITWETVTSNEQHLSPVAEGKVIETIADIIDNESIRDLLDPVLDNSKYDGFEFLGEEGSDLRSKTTTHEKGSTKSGNSGNLGGFENLLQSISSHQKNKSESTLCDDDDEKEETAKSLDISEYTLTPTATEDAIPAELGMLYESIG</sequence>
<gene>
    <name evidence="2" type="ORF">AX774_g2650</name>
</gene>
<proteinExistence type="predicted"/>
<keyword evidence="3" id="KW-1185">Reference proteome</keyword>
<accession>A0A1R1PS79</accession>
<feature type="compositionally biased region" description="Basic and acidic residues" evidence="1">
    <location>
        <begin position="171"/>
        <end position="184"/>
    </location>
</feature>
<reference evidence="3" key="1">
    <citation type="submission" date="2017-01" db="EMBL/GenBank/DDBJ databases">
        <authorList>
            <person name="Wang Y."/>
            <person name="White M."/>
            <person name="Kvist S."/>
            <person name="Moncalvo J.-M."/>
        </authorList>
    </citation>
    <scope>NUCLEOTIDE SEQUENCE [LARGE SCALE GENOMIC DNA]</scope>
    <source>
        <strain evidence="3">COL-18-3</strain>
    </source>
</reference>
<organism evidence="2 3">
    <name type="scientific">Zancudomyces culisetae</name>
    <name type="common">Gut fungus</name>
    <name type="synonym">Smittium culisetae</name>
    <dbReference type="NCBI Taxonomy" id="1213189"/>
    <lineage>
        <taxon>Eukaryota</taxon>
        <taxon>Fungi</taxon>
        <taxon>Fungi incertae sedis</taxon>
        <taxon>Zoopagomycota</taxon>
        <taxon>Kickxellomycotina</taxon>
        <taxon>Harpellomycetes</taxon>
        <taxon>Harpellales</taxon>
        <taxon>Legeriomycetaceae</taxon>
        <taxon>Zancudomyces</taxon>
    </lineage>
</organism>
<feature type="region of interest" description="Disordered" evidence="1">
    <location>
        <begin position="171"/>
        <end position="234"/>
    </location>
</feature>
<dbReference type="AlphaFoldDB" id="A0A1R1PS79"/>
<dbReference type="EMBL" id="LSSK01000299">
    <property type="protein sequence ID" value="OMH83840.1"/>
    <property type="molecule type" value="Genomic_DNA"/>
</dbReference>
<protein>
    <submittedName>
        <fullName evidence="2">Uncharacterized protein</fullName>
    </submittedName>
</protein>
<comment type="caution">
    <text evidence="2">The sequence shown here is derived from an EMBL/GenBank/DDBJ whole genome shotgun (WGS) entry which is preliminary data.</text>
</comment>